<dbReference type="AlphaFoldDB" id="X1AB61"/>
<proteinExistence type="predicted"/>
<evidence type="ECO:0000313" key="1">
    <source>
        <dbReference type="EMBL" id="GAG79029.1"/>
    </source>
</evidence>
<reference evidence="1" key="1">
    <citation type="journal article" date="2014" name="Front. Microbiol.">
        <title>High frequency of phylogenetically diverse reductive dehalogenase-homologous genes in deep subseafloor sedimentary metagenomes.</title>
        <authorList>
            <person name="Kawai M."/>
            <person name="Futagami T."/>
            <person name="Toyoda A."/>
            <person name="Takaki Y."/>
            <person name="Nishi S."/>
            <person name="Hori S."/>
            <person name="Arai W."/>
            <person name="Tsubouchi T."/>
            <person name="Morono Y."/>
            <person name="Uchiyama I."/>
            <person name="Ito T."/>
            <person name="Fujiyama A."/>
            <person name="Inagaki F."/>
            <person name="Takami H."/>
        </authorList>
    </citation>
    <scope>NUCLEOTIDE SEQUENCE</scope>
    <source>
        <strain evidence="1">Expedition CK06-06</strain>
    </source>
</reference>
<name>X1AB61_9ZZZZ</name>
<accession>X1AB61</accession>
<comment type="caution">
    <text evidence="1">The sequence shown here is derived from an EMBL/GenBank/DDBJ whole genome shotgun (WGS) entry which is preliminary data.</text>
</comment>
<evidence type="ECO:0008006" key="2">
    <source>
        <dbReference type="Google" id="ProtNLM"/>
    </source>
</evidence>
<feature type="non-terminal residue" evidence="1">
    <location>
        <position position="261"/>
    </location>
</feature>
<dbReference type="EMBL" id="BART01010958">
    <property type="protein sequence ID" value="GAG79029.1"/>
    <property type="molecule type" value="Genomic_DNA"/>
</dbReference>
<gene>
    <name evidence="1" type="ORF">S01H4_23580</name>
</gene>
<organism evidence="1">
    <name type="scientific">marine sediment metagenome</name>
    <dbReference type="NCBI Taxonomy" id="412755"/>
    <lineage>
        <taxon>unclassified sequences</taxon>
        <taxon>metagenomes</taxon>
        <taxon>ecological metagenomes</taxon>
    </lineage>
</organism>
<protein>
    <recommendedName>
        <fullName evidence="2">MacB-like periplasmic core domain-containing protein</fullName>
    </recommendedName>
</protein>
<sequence length="261" mass="30859">MLVLVIRKMMSNPWMILCLLVGSIIAVAMVAAIPIYTDGVLQRMLIRDLEIFQEESYYFPGRYNLRANFNPLHEDVDVMKLYHTFDKMMSPESVSSFVKIPILSHTKDIYRDYLKAEPEVQREEKPKYRSIKLEVIQGLPDHITILHGRLYGMQQTGETYEVIVTEQAMQKLDLLLNEVYLVSDIINESAKLFKVKIVGVFTIKDKRDPFWFRYLNYFSSSFFMDYSLFNERIFKEDIMWPFTVQWDYAFDYHKLSMDSAG</sequence>